<protein>
    <submittedName>
        <fullName evidence="1">Uncharacterized protein</fullName>
    </submittedName>
</protein>
<dbReference type="Proteomes" id="UP000660708">
    <property type="component" value="Unassembled WGS sequence"/>
</dbReference>
<accession>A0A8I0N028</accession>
<sequence>MFFTGALLCWFLGSRLVSVKPLSIEPVVQYSSSCKTRSVSNINTLKVHVPIKSLALEVLVRACENDVVTRQYGEVKVYWGGSLGEQIEFLAKGIADVILTKDNIMSALMAESTHSYKPVIGYPAYSAFFISNTEKPTLSKSYFLDKKIGLLDYPTSRSGHILPKSALKDLDIDINALDITYLSSHQALRERLASGEVDIIASYWSDEDEVRFSKNYITPIADNVSGSKWYLKMNNNNTDLVCALQGIVHQIAQSRTSSYFDKVDTYWQCEKAPYRFIGEKNGAK</sequence>
<dbReference type="AlphaFoldDB" id="A0A8I0N028"/>
<dbReference type="Pfam" id="PF12974">
    <property type="entry name" value="Phosphonate-bd"/>
    <property type="match status" value="1"/>
</dbReference>
<organism evidence="1 2">
    <name type="scientific">Pseudoalteromonas peptidolytica F12-50-A1</name>
    <dbReference type="NCBI Taxonomy" id="1315280"/>
    <lineage>
        <taxon>Bacteria</taxon>
        <taxon>Pseudomonadati</taxon>
        <taxon>Pseudomonadota</taxon>
        <taxon>Gammaproteobacteria</taxon>
        <taxon>Alteromonadales</taxon>
        <taxon>Pseudoalteromonadaceae</taxon>
        <taxon>Pseudoalteromonas</taxon>
    </lineage>
</organism>
<reference evidence="1 2" key="1">
    <citation type="submission" date="2015-06" db="EMBL/GenBank/DDBJ databases">
        <title>Genome sequence of Pseudoalteromonas peptidolytica.</title>
        <authorList>
            <person name="Xie B.-B."/>
            <person name="Rong J.-C."/>
            <person name="Qin Q.-L."/>
            <person name="Zhang Y.-Z."/>
        </authorList>
    </citation>
    <scope>NUCLEOTIDE SEQUENCE [LARGE SCALE GENOMIC DNA]</scope>
    <source>
        <strain evidence="1 2">F12-50-A1</strain>
    </source>
</reference>
<evidence type="ECO:0000313" key="2">
    <source>
        <dbReference type="Proteomes" id="UP000660708"/>
    </source>
</evidence>
<gene>
    <name evidence="1" type="ORF">PPEP_b0433</name>
</gene>
<proteinExistence type="predicted"/>
<dbReference type="SUPFAM" id="SSF53850">
    <property type="entry name" value="Periplasmic binding protein-like II"/>
    <property type="match status" value="1"/>
</dbReference>
<evidence type="ECO:0000313" key="1">
    <source>
        <dbReference type="EMBL" id="MBE0348638.1"/>
    </source>
</evidence>
<name>A0A8I0N028_9GAMM</name>
<dbReference type="EMBL" id="AQHF01000034">
    <property type="protein sequence ID" value="MBE0348638.1"/>
    <property type="molecule type" value="Genomic_DNA"/>
</dbReference>
<keyword evidence="2" id="KW-1185">Reference proteome</keyword>
<comment type="caution">
    <text evidence="1">The sequence shown here is derived from an EMBL/GenBank/DDBJ whole genome shotgun (WGS) entry which is preliminary data.</text>
</comment>